<dbReference type="InterPro" id="IPR002213">
    <property type="entry name" value="UDP_glucos_trans"/>
</dbReference>
<feature type="signal peptide" evidence="5">
    <location>
        <begin position="1"/>
        <end position="23"/>
    </location>
</feature>
<evidence type="ECO:0000256" key="4">
    <source>
        <dbReference type="SAM" id="Phobius"/>
    </source>
</evidence>
<dbReference type="OMA" id="YMLAHRF"/>
<sequence>MKSITSVVFLVLCIFAAVQQLQSAKILAIIPTPSYSHQIPYRQLWLELHKRGHEIVLVTANPIPGMNATTFRQIDIGTSYGIIRQMDFVKFRFEGLDWLAFEENYLFDFSDLMANEVLNHTDMKRLYEPNSNEEFDVVMAEMLLVPSIYAFAHRFNAPMIGLSSLGLLAFNEHVLGGIVLPSHEYTWEMEANVGLQQPFWKRLWNYVSLWRSIYKVHHNLLPRQQRIVETYFGPSVPPMLDILKNISVIFINQADPITPAKPKLANMITFTSFHVSDNLTPLPEDLKRFMDNAKEGFIYFSLGSNAMSSDLPKETLQVFKDVFSKLPYKIVWKFEKDMPGKPDNVFIGKWLPQQTILAHPNIKLFIYQGGVQSSEEAVHFTVPLLGFPVLADQDYQVLRMEALGVAKRLEITTVTRDELNSAIRELLSNKVYKERMIELKKKVNDNPYDMVSHLVWWTEYVIRYKGAPHLRSSLVDQPWYQRCDMDIVVFLTVLSVLIISNVTGIIAKLVVRSYKQYQVLSGTQKQKIS</sequence>
<gene>
    <name evidence="6" type="ORF">WN55_11019</name>
</gene>
<proteinExistence type="inferred from homology"/>
<reference evidence="6 7" key="1">
    <citation type="submission" date="2015-07" db="EMBL/GenBank/DDBJ databases">
        <title>The genome of Dufourea novaeangliae.</title>
        <authorList>
            <person name="Pan H."/>
            <person name="Kapheim K."/>
        </authorList>
    </citation>
    <scope>NUCLEOTIDE SEQUENCE [LARGE SCALE GENOMIC DNA]</scope>
    <source>
        <strain evidence="6">0120121106</strain>
        <tissue evidence="6">Whole body</tissue>
    </source>
</reference>
<evidence type="ECO:0000256" key="2">
    <source>
        <dbReference type="ARBA" id="ARBA00022676"/>
    </source>
</evidence>
<comment type="similarity">
    <text evidence="1">Belongs to the UDP-glycosyltransferase family.</text>
</comment>
<keyword evidence="7" id="KW-1185">Reference proteome</keyword>
<protein>
    <submittedName>
        <fullName evidence="6">Ecdysteroid UDP-glucosyltransferase</fullName>
    </submittedName>
</protein>
<dbReference type="InterPro" id="IPR050271">
    <property type="entry name" value="UDP-glycosyltransferase"/>
</dbReference>
<keyword evidence="4" id="KW-0472">Membrane</keyword>
<dbReference type="GO" id="GO:0008194">
    <property type="term" value="F:UDP-glycosyltransferase activity"/>
    <property type="evidence" value="ECO:0007669"/>
    <property type="project" value="InterPro"/>
</dbReference>
<evidence type="ECO:0000313" key="7">
    <source>
        <dbReference type="Proteomes" id="UP000076502"/>
    </source>
</evidence>
<evidence type="ECO:0000256" key="3">
    <source>
        <dbReference type="ARBA" id="ARBA00022679"/>
    </source>
</evidence>
<dbReference type="OrthoDB" id="5835829at2759"/>
<organism evidence="6 7">
    <name type="scientific">Dufourea novaeangliae</name>
    <name type="common">Sweat bee</name>
    <dbReference type="NCBI Taxonomy" id="178035"/>
    <lineage>
        <taxon>Eukaryota</taxon>
        <taxon>Metazoa</taxon>
        <taxon>Ecdysozoa</taxon>
        <taxon>Arthropoda</taxon>
        <taxon>Hexapoda</taxon>
        <taxon>Insecta</taxon>
        <taxon>Pterygota</taxon>
        <taxon>Neoptera</taxon>
        <taxon>Endopterygota</taxon>
        <taxon>Hymenoptera</taxon>
        <taxon>Apocrita</taxon>
        <taxon>Aculeata</taxon>
        <taxon>Apoidea</taxon>
        <taxon>Anthophila</taxon>
        <taxon>Halictidae</taxon>
        <taxon>Rophitinae</taxon>
        <taxon>Dufourea</taxon>
    </lineage>
</organism>
<dbReference type="PANTHER" id="PTHR48043:SF159">
    <property type="entry name" value="EG:EG0003.4 PROTEIN-RELATED"/>
    <property type="match status" value="1"/>
</dbReference>
<keyword evidence="5" id="KW-0732">Signal</keyword>
<dbReference type="CDD" id="cd03784">
    <property type="entry name" value="GT1_Gtf-like"/>
    <property type="match status" value="1"/>
</dbReference>
<evidence type="ECO:0000256" key="1">
    <source>
        <dbReference type="ARBA" id="ARBA00009995"/>
    </source>
</evidence>
<evidence type="ECO:0000256" key="5">
    <source>
        <dbReference type="SAM" id="SignalP"/>
    </source>
</evidence>
<keyword evidence="4" id="KW-0812">Transmembrane</keyword>
<dbReference type="STRING" id="178035.A0A154PBI6"/>
<keyword evidence="3 6" id="KW-0808">Transferase</keyword>
<dbReference type="Proteomes" id="UP000076502">
    <property type="component" value="Unassembled WGS sequence"/>
</dbReference>
<keyword evidence="2" id="KW-0328">Glycosyltransferase</keyword>
<name>A0A154PBI6_DUFNO</name>
<dbReference type="FunFam" id="3.40.50.2000:FF:000050">
    <property type="entry name" value="UDP-glucuronosyltransferase"/>
    <property type="match status" value="1"/>
</dbReference>
<keyword evidence="4" id="KW-1133">Transmembrane helix</keyword>
<evidence type="ECO:0000313" key="6">
    <source>
        <dbReference type="EMBL" id="KZC09279.1"/>
    </source>
</evidence>
<feature type="transmembrane region" description="Helical" evidence="4">
    <location>
        <begin position="487"/>
        <end position="511"/>
    </location>
</feature>
<accession>A0A154PBI6</accession>
<dbReference type="AlphaFoldDB" id="A0A154PBI6"/>
<dbReference type="EMBL" id="KQ434869">
    <property type="protein sequence ID" value="KZC09279.1"/>
    <property type="molecule type" value="Genomic_DNA"/>
</dbReference>
<dbReference type="Gene3D" id="3.40.50.2000">
    <property type="entry name" value="Glycogen Phosphorylase B"/>
    <property type="match status" value="2"/>
</dbReference>
<dbReference type="Pfam" id="PF00201">
    <property type="entry name" value="UDPGT"/>
    <property type="match status" value="1"/>
</dbReference>
<feature type="chain" id="PRO_5007599382" evidence="5">
    <location>
        <begin position="24"/>
        <end position="529"/>
    </location>
</feature>
<dbReference type="SUPFAM" id="SSF53756">
    <property type="entry name" value="UDP-Glycosyltransferase/glycogen phosphorylase"/>
    <property type="match status" value="1"/>
</dbReference>
<dbReference type="PANTHER" id="PTHR48043">
    <property type="entry name" value="EG:EG0003.4 PROTEIN-RELATED"/>
    <property type="match status" value="1"/>
</dbReference>